<gene>
    <name evidence="2" type="ORF">LCGC14_0174760</name>
</gene>
<name>A0A0F9V7B1_9ZZZZ</name>
<feature type="compositionally biased region" description="Basic and acidic residues" evidence="1">
    <location>
        <begin position="116"/>
        <end position="143"/>
    </location>
</feature>
<proteinExistence type="predicted"/>
<dbReference type="AlphaFoldDB" id="A0A0F9V7B1"/>
<sequence length="143" mass="16621">MQSVLEFRTQAIHEYEISEEKPHHKSHSDIEIVRVDLYDDDNNLIKRKERVAICWDCDYSEELENFSEANKAVDIHSPRCPSLRRLTAIEKCGNCAKGWNCRYHADIGAGIFARQPDTKDKSSQHESQRTNIEKMNKEIEGKT</sequence>
<organism evidence="2">
    <name type="scientific">marine sediment metagenome</name>
    <dbReference type="NCBI Taxonomy" id="412755"/>
    <lineage>
        <taxon>unclassified sequences</taxon>
        <taxon>metagenomes</taxon>
        <taxon>ecological metagenomes</taxon>
    </lineage>
</organism>
<reference evidence="2" key="1">
    <citation type="journal article" date="2015" name="Nature">
        <title>Complex archaea that bridge the gap between prokaryotes and eukaryotes.</title>
        <authorList>
            <person name="Spang A."/>
            <person name="Saw J.H."/>
            <person name="Jorgensen S.L."/>
            <person name="Zaremba-Niedzwiedzka K."/>
            <person name="Martijn J."/>
            <person name="Lind A.E."/>
            <person name="van Eijk R."/>
            <person name="Schleper C."/>
            <person name="Guy L."/>
            <person name="Ettema T.J."/>
        </authorList>
    </citation>
    <scope>NUCLEOTIDE SEQUENCE</scope>
</reference>
<protein>
    <submittedName>
        <fullName evidence="2">Uncharacterized protein</fullName>
    </submittedName>
</protein>
<feature type="region of interest" description="Disordered" evidence="1">
    <location>
        <begin position="114"/>
        <end position="143"/>
    </location>
</feature>
<comment type="caution">
    <text evidence="2">The sequence shown here is derived from an EMBL/GenBank/DDBJ whole genome shotgun (WGS) entry which is preliminary data.</text>
</comment>
<evidence type="ECO:0000256" key="1">
    <source>
        <dbReference type="SAM" id="MobiDB-lite"/>
    </source>
</evidence>
<evidence type="ECO:0000313" key="2">
    <source>
        <dbReference type="EMBL" id="KKN95607.1"/>
    </source>
</evidence>
<accession>A0A0F9V7B1</accession>
<dbReference type="EMBL" id="LAZR01000069">
    <property type="protein sequence ID" value="KKN95607.1"/>
    <property type="molecule type" value="Genomic_DNA"/>
</dbReference>